<keyword evidence="1" id="KW-0472">Membrane</keyword>
<feature type="transmembrane region" description="Helical" evidence="1">
    <location>
        <begin position="34"/>
        <end position="59"/>
    </location>
</feature>
<feature type="transmembrane region" description="Helical" evidence="1">
    <location>
        <begin position="109"/>
        <end position="128"/>
    </location>
</feature>
<organism evidence="3 4">
    <name type="scientific">Methanohalarchaeum thermophilum</name>
    <dbReference type="NCBI Taxonomy" id="1903181"/>
    <lineage>
        <taxon>Archaea</taxon>
        <taxon>Methanobacteriati</taxon>
        <taxon>Methanobacteriota</taxon>
        <taxon>Methanonatronarchaeia</taxon>
        <taxon>Methanonatronarchaeales</taxon>
        <taxon>Methanonatronarchaeaceae</taxon>
        <taxon>Candidatus Methanohalarchaeum</taxon>
    </lineage>
</organism>
<dbReference type="GO" id="GO:0016491">
    <property type="term" value="F:oxidoreductase activity"/>
    <property type="evidence" value="ECO:0007669"/>
    <property type="project" value="UniProtKB-ARBA"/>
</dbReference>
<proteinExistence type="predicted"/>
<feature type="transmembrane region" description="Helical" evidence="1">
    <location>
        <begin position="71"/>
        <end position="97"/>
    </location>
</feature>
<dbReference type="SUPFAM" id="SSF46548">
    <property type="entry name" value="alpha-helical ferredoxin"/>
    <property type="match status" value="1"/>
</dbReference>
<dbReference type="GO" id="GO:0051536">
    <property type="term" value="F:iron-sulfur cluster binding"/>
    <property type="evidence" value="ECO:0007669"/>
    <property type="project" value="InterPro"/>
</dbReference>
<sequence length="283" mass="31402">MDNWFEKEIELSSLTQEEPGLLELMTKRIINVSYFSFIFHVGVIFAILTGILISVFAVVPGITKSLGGMGWVISWGHAILGIILIIGLIGVLGRYSLNKSFRKAYGKYFYFFLFSLLILSITGIISTLKLFEILPLSYGLFPVVHGIVAYGWLIGSGLILKGSVRHGFASVYRSLGKKPKEKTTFTDACAMCGKCIEVCPNYNALEEDEEAPAYKVRRYLDKVSSGKIPKEELKTQIEDVYVCSLCGLCVGVCPYSYDHVDLYLEVLNQGEEKLGSQKSGEAN</sequence>
<dbReference type="PROSITE" id="PS00198">
    <property type="entry name" value="4FE4S_FER_1"/>
    <property type="match status" value="2"/>
</dbReference>
<feature type="domain" description="4Fe-4S ferredoxin-type" evidence="2">
    <location>
        <begin position="233"/>
        <end position="265"/>
    </location>
</feature>
<reference evidence="3" key="1">
    <citation type="submission" date="2016-12" db="EMBL/GenBank/DDBJ databases">
        <title>Discovery of methanogenic haloarchaea.</title>
        <authorList>
            <person name="Sorokin D.Y."/>
            <person name="Makarova K.S."/>
            <person name="Abbas B."/>
            <person name="Ferrer M."/>
            <person name="Golyshin P.N."/>
        </authorList>
    </citation>
    <scope>NUCLEOTIDE SEQUENCE [LARGE SCALE GENOMIC DNA]</scope>
    <source>
        <strain evidence="3">HMET1</strain>
    </source>
</reference>
<dbReference type="PROSITE" id="PS51379">
    <property type="entry name" value="4FE4S_FER_2"/>
    <property type="match status" value="2"/>
</dbReference>
<gene>
    <name evidence="3" type="ORF">BTN85_0491</name>
</gene>
<dbReference type="InterPro" id="IPR009051">
    <property type="entry name" value="Helical_ferredxn"/>
</dbReference>
<evidence type="ECO:0000313" key="4">
    <source>
        <dbReference type="Proteomes" id="UP000185744"/>
    </source>
</evidence>
<evidence type="ECO:0000256" key="1">
    <source>
        <dbReference type="SAM" id="Phobius"/>
    </source>
</evidence>
<dbReference type="Proteomes" id="UP000185744">
    <property type="component" value="Unassembled WGS sequence"/>
</dbReference>
<dbReference type="Pfam" id="PF13183">
    <property type="entry name" value="Fer4_8"/>
    <property type="match status" value="1"/>
</dbReference>
<feature type="transmembrane region" description="Helical" evidence="1">
    <location>
        <begin position="140"/>
        <end position="160"/>
    </location>
</feature>
<feature type="domain" description="4Fe-4S ferredoxin-type" evidence="2">
    <location>
        <begin position="180"/>
        <end position="210"/>
    </location>
</feature>
<dbReference type="InterPro" id="IPR017896">
    <property type="entry name" value="4Fe4S_Fe-S-bd"/>
</dbReference>
<name>A0A1Q6DUI4_METT1</name>
<keyword evidence="1" id="KW-1133">Transmembrane helix</keyword>
<keyword evidence="4" id="KW-1185">Reference proteome</keyword>
<protein>
    <submittedName>
        <fullName evidence="3">Fe-S oxidoreductase subunit, GlpC family</fullName>
    </submittedName>
</protein>
<comment type="caution">
    <text evidence="3">The sequence shown here is derived from an EMBL/GenBank/DDBJ whole genome shotgun (WGS) entry which is preliminary data.</text>
</comment>
<evidence type="ECO:0000259" key="2">
    <source>
        <dbReference type="PROSITE" id="PS51379"/>
    </source>
</evidence>
<dbReference type="Gene3D" id="1.10.1060.10">
    <property type="entry name" value="Alpha-helical ferredoxin"/>
    <property type="match status" value="1"/>
</dbReference>
<evidence type="ECO:0000313" key="3">
    <source>
        <dbReference type="EMBL" id="OKY78013.1"/>
    </source>
</evidence>
<dbReference type="InParanoid" id="A0A1Q6DUI4"/>
<dbReference type="InterPro" id="IPR017900">
    <property type="entry name" value="4Fe4S_Fe_S_CS"/>
</dbReference>
<dbReference type="EMBL" id="MSDW01000001">
    <property type="protein sequence ID" value="OKY78013.1"/>
    <property type="molecule type" value="Genomic_DNA"/>
</dbReference>
<accession>A0A1Q6DUI4</accession>
<keyword evidence="1" id="KW-0812">Transmembrane</keyword>
<dbReference type="STRING" id="1903181.BTN85_0491"/>
<dbReference type="AlphaFoldDB" id="A0A1Q6DUI4"/>